<protein>
    <recommendedName>
        <fullName evidence="4">Fatty acyl-CoA reductase</fullName>
        <ecNumber evidence="4">1.2.1.84</ecNumber>
    </recommendedName>
</protein>
<dbReference type="InterPro" id="IPR036452">
    <property type="entry name" value="Ribo_hydro-like"/>
</dbReference>
<dbReference type="InterPro" id="IPR033640">
    <property type="entry name" value="FAR_C"/>
</dbReference>
<gene>
    <name evidence="7" type="ORF">DH2020_049520</name>
</gene>
<keyword evidence="2 4" id="KW-0444">Lipid biosynthesis</keyword>
<reference evidence="7 8" key="1">
    <citation type="journal article" date="2021" name="Comput. Struct. Biotechnol. J.">
        <title>De novo genome assembly of the potent medicinal plant Rehmannia glutinosa using nanopore technology.</title>
        <authorList>
            <person name="Ma L."/>
            <person name="Dong C."/>
            <person name="Song C."/>
            <person name="Wang X."/>
            <person name="Zheng X."/>
            <person name="Niu Y."/>
            <person name="Chen S."/>
            <person name="Feng W."/>
        </authorList>
    </citation>
    <scope>NUCLEOTIDE SEQUENCE [LARGE SCALE GENOMIC DNA]</scope>
    <source>
        <strain evidence="7">DH-2019</strain>
    </source>
</reference>
<dbReference type="Pfam" id="PF03015">
    <property type="entry name" value="Sterile"/>
    <property type="match status" value="1"/>
</dbReference>
<keyword evidence="8" id="KW-1185">Reference proteome</keyword>
<comment type="similarity">
    <text evidence="1 4">Belongs to the fatty acyl-CoA reductase family.</text>
</comment>
<feature type="domain" description="Thioester reductase (TE)" evidence="6">
    <location>
        <begin position="70"/>
        <end position="206"/>
    </location>
</feature>
<accession>A0ABR0U3F9</accession>
<organism evidence="7 8">
    <name type="scientific">Rehmannia glutinosa</name>
    <name type="common">Chinese foxglove</name>
    <dbReference type="NCBI Taxonomy" id="99300"/>
    <lineage>
        <taxon>Eukaryota</taxon>
        <taxon>Viridiplantae</taxon>
        <taxon>Streptophyta</taxon>
        <taxon>Embryophyta</taxon>
        <taxon>Tracheophyta</taxon>
        <taxon>Spermatophyta</taxon>
        <taxon>Magnoliopsida</taxon>
        <taxon>eudicotyledons</taxon>
        <taxon>Gunneridae</taxon>
        <taxon>Pentapetalae</taxon>
        <taxon>asterids</taxon>
        <taxon>lamiids</taxon>
        <taxon>Lamiales</taxon>
        <taxon>Orobanchaceae</taxon>
        <taxon>Rehmannieae</taxon>
        <taxon>Rehmannia</taxon>
    </lineage>
</organism>
<dbReference type="PANTHER" id="PTHR11011">
    <property type="entry name" value="MALE STERILITY PROTEIN 2-RELATED"/>
    <property type="match status" value="1"/>
</dbReference>
<dbReference type="Gene3D" id="3.40.50.720">
    <property type="entry name" value="NAD(P)-binding Rossmann-like Domain"/>
    <property type="match status" value="1"/>
</dbReference>
<dbReference type="InterPro" id="IPR013120">
    <property type="entry name" value="FAR_NAD-bd"/>
</dbReference>
<keyword evidence="4" id="KW-0521">NADP</keyword>
<dbReference type="Pfam" id="PF07993">
    <property type="entry name" value="NAD_binding_4"/>
    <property type="match status" value="1"/>
</dbReference>
<comment type="caution">
    <text evidence="7">The sequence shown here is derived from an EMBL/GenBank/DDBJ whole genome shotgun (WGS) entry which is preliminary data.</text>
</comment>
<proteinExistence type="inferred from homology"/>
<feature type="domain" description="Fatty acyl-CoA reductase C-terminal" evidence="5">
    <location>
        <begin position="224"/>
        <end position="291"/>
    </location>
</feature>
<comment type="function">
    <text evidence="4">Catalyzes the reduction of fatty acyl-CoA to fatty alcohols.</text>
</comment>
<keyword evidence="3 4" id="KW-0443">Lipid metabolism</keyword>
<dbReference type="SUPFAM" id="SSF53590">
    <property type="entry name" value="Nucleoside hydrolase"/>
    <property type="match status" value="1"/>
</dbReference>
<evidence type="ECO:0000313" key="8">
    <source>
        <dbReference type="Proteomes" id="UP001318860"/>
    </source>
</evidence>
<evidence type="ECO:0000313" key="7">
    <source>
        <dbReference type="EMBL" id="KAK6116787.1"/>
    </source>
</evidence>
<dbReference type="InterPro" id="IPR036291">
    <property type="entry name" value="NAD(P)-bd_dom_sf"/>
</dbReference>
<name>A0ABR0U3F9_REHGL</name>
<evidence type="ECO:0000259" key="6">
    <source>
        <dbReference type="Pfam" id="PF07993"/>
    </source>
</evidence>
<dbReference type="SUPFAM" id="SSF51735">
    <property type="entry name" value="NAD(P)-binding Rossmann-fold domains"/>
    <property type="match status" value="1"/>
</dbReference>
<evidence type="ECO:0000256" key="2">
    <source>
        <dbReference type="ARBA" id="ARBA00022516"/>
    </source>
</evidence>
<sequence>MAMSTPLSTRNALHLLEIAGRTDIPVAEGSHVTITVWKPIEQSAAEFLIEQASLYPGKITVVALGPLTNIALVSSSVSCNLFQDVIDEIKSAMKSCIASTCHDETKILKKLGKERAALYGYYNGYQLTKAMGEMVLNEIRGDIPLLIIRPSIIESSYKEPVPGWIQGYRMFDPVITSYGKGQLPAYLADPDVVADIVPVDMVANTIIAAIAKHGTVNTPQLNIYHVATSSVNPLRLSDSFEYMFHTGNTKKLLEEMSKEEQVEFNIDPTKIDWRKYFVEIHIPGLRKYVLNL</sequence>
<evidence type="ECO:0000259" key="5">
    <source>
        <dbReference type="Pfam" id="PF03015"/>
    </source>
</evidence>
<dbReference type="EC" id="1.2.1.84" evidence="4"/>
<evidence type="ECO:0000256" key="1">
    <source>
        <dbReference type="ARBA" id="ARBA00005928"/>
    </source>
</evidence>
<dbReference type="PANTHER" id="PTHR11011:SF45">
    <property type="entry name" value="FATTY ACYL-COA REDUCTASE CG8306-RELATED"/>
    <property type="match status" value="1"/>
</dbReference>
<dbReference type="Gene3D" id="3.90.245.10">
    <property type="entry name" value="Ribonucleoside hydrolase-like"/>
    <property type="match status" value="1"/>
</dbReference>
<evidence type="ECO:0000256" key="4">
    <source>
        <dbReference type="RuleBase" id="RU363097"/>
    </source>
</evidence>
<dbReference type="CDD" id="cd09071">
    <property type="entry name" value="FAR_C"/>
    <property type="match status" value="1"/>
</dbReference>
<keyword evidence="4" id="KW-0560">Oxidoreductase</keyword>
<dbReference type="EMBL" id="JABTTQ020003483">
    <property type="protein sequence ID" value="KAK6116787.1"/>
    <property type="molecule type" value="Genomic_DNA"/>
</dbReference>
<dbReference type="InterPro" id="IPR026055">
    <property type="entry name" value="FAR"/>
</dbReference>
<dbReference type="Proteomes" id="UP001318860">
    <property type="component" value="Unassembled WGS sequence"/>
</dbReference>
<evidence type="ECO:0000256" key="3">
    <source>
        <dbReference type="ARBA" id="ARBA00023098"/>
    </source>
</evidence>
<comment type="catalytic activity">
    <reaction evidence="4">
        <text>a long-chain fatty acyl-CoA + 2 NADPH + 2 H(+) = a long-chain primary fatty alcohol + 2 NADP(+) + CoA</text>
        <dbReference type="Rhea" id="RHEA:52716"/>
        <dbReference type="ChEBI" id="CHEBI:15378"/>
        <dbReference type="ChEBI" id="CHEBI:57287"/>
        <dbReference type="ChEBI" id="CHEBI:57783"/>
        <dbReference type="ChEBI" id="CHEBI:58349"/>
        <dbReference type="ChEBI" id="CHEBI:77396"/>
        <dbReference type="ChEBI" id="CHEBI:83139"/>
        <dbReference type="EC" id="1.2.1.84"/>
    </reaction>
</comment>